<dbReference type="InterPro" id="IPR036452">
    <property type="entry name" value="Ribo_hydro-like"/>
</dbReference>
<dbReference type="Pfam" id="PF01156">
    <property type="entry name" value="IU_nuc_hydro"/>
    <property type="match status" value="1"/>
</dbReference>
<keyword evidence="2" id="KW-0326">Glycosidase</keyword>
<accession>A0ABV6A9F7</accession>
<comment type="caution">
    <text evidence="4">The sequence shown here is derived from an EMBL/GenBank/DDBJ whole genome shotgun (WGS) entry which is preliminary data.</text>
</comment>
<keyword evidence="5" id="KW-1185">Reference proteome</keyword>
<dbReference type="Proteomes" id="UP001589693">
    <property type="component" value="Unassembled WGS sequence"/>
</dbReference>
<dbReference type="PANTHER" id="PTHR12304:SF46">
    <property type="entry name" value="INOSINE-ADENOSINE-GUANOSINE-NUCLEOSIDE HYDROLASE"/>
    <property type="match status" value="1"/>
</dbReference>
<sequence length="319" mass="34732">MARAIYFDHDGALDDLLSLTLLTRYRGVSLKGVTVTPADCLIEPAVSVTRKILDLAGAQHVPVAAGTLAGPNPFPLEWRVDALRADALPVLNQRAENTARLSPLPAHLQLAEWLSTAPEPVTLLMIGPLTNLAWCLREHPEVESKIAELVFMGGAIDVAGNVDRPGHDGSAEWNVYWDPAAARRVFESEIPITLFPLDATDQVPITPEFARSFGRHYGSPLSDLAGSLLAMTFGCFETTGFSYCCWDSLTTSYLAEPDLCEFEDVRCVVLTEGVSQGRTVRADSGRLVKCAKKVDAQRFYRHCLDVLAESTGTPAFSTQ</sequence>
<dbReference type="SUPFAM" id="SSF53590">
    <property type="entry name" value="Nucleoside hydrolase"/>
    <property type="match status" value="1"/>
</dbReference>
<evidence type="ECO:0000256" key="1">
    <source>
        <dbReference type="ARBA" id="ARBA00022801"/>
    </source>
</evidence>
<evidence type="ECO:0000256" key="2">
    <source>
        <dbReference type="ARBA" id="ARBA00023295"/>
    </source>
</evidence>
<feature type="domain" description="Inosine/uridine-preferring nucleoside hydrolase" evidence="3">
    <location>
        <begin position="5"/>
        <end position="300"/>
    </location>
</feature>
<protein>
    <submittedName>
        <fullName evidence="4">Nucleoside hydrolase</fullName>
    </submittedName>
</protein>
<dbReference type="RefSeq" id="WP_377860415.1">
    <property type="nucleotide sequence ID" value="NZ_JBHLZU010000027.1"/>
</dbReference>
<dbReference type="InterPro" id="IPR001910">
    <property type="entry name" value="Inosine/uridine_hydrolase_dom"/>
</dbReference>
<dbReference type="GO" id="GO:0016787">
    <property type="term" value="F:hydrolase activity"/>
    <property type="evidence" value="ECO:0007669"/>
    <property type="project" value="UniProtKB-KW"/>
</dbReference>
<dbReference type="PANTHER" id="PTHR12304">
    <property type="entry name" value="INOSINE-URIDINE PREFERRING NUCLEOSIDE HYDROLASE"/>
    <property type="match status" value="1"/>
</dbReference>
<dbReference type="EMBL" id="JBHLZU010000027">
    <property type="protein sequence ID" value="MFB9908579.1"/>
    <property type="molecule type" value="Genomic_DNA"/>
</dbReference>
<organism evidence="4 5">
    <name type="scientific">Allokutzneria oryzae</name>
    <dbReference type="NCBI Taxonomy" id="1378989"/>
    <lineage>
        <taxon>Bacteria</taxon>
        <taxon>Bacillati</taxon>
        <taxon>Actinomycetota</taxon>
        <taxon>Actinomycetes</taxon>
        <taxon>Pseudonocardiales</taxon>
        <taxon>Pseudonocardiaceae</taxon>
        <taxon>Allokutzneria</taxon>
    </lineage>
</organism>
<reference evidence="4 5" key="1">
    <citation type="submission" date="2024-09" db="EMBL/GenBank/DDBJ databases">
        <authorList>
            <person name="Sun Q."/>
            <person name="Mori K."/>
        </authorList>
    </citation>
    <scope>NUCLEOTIDE SEQUENCE [LARGE SCALE GENOMIC DNA]</scope>
    <source>
        <strain evidence="4 5">TBRC 7907</strain>
    </source>
</reference>
<evidence type="ECO:0000313" key="4">
    <source>
        <dbReference type="EMBL" id="MFB9908579.1"/>
    </source>
</evidence>
<keyword evidence="1 4" id="KW-0378">Hydrolase</keyword>
<evidence type="ECO:0000259" key="3">
    <source>
        <dbReference type="Pfam" id="PF01156"/>
    </source>
</evidence>
<name>A0ABV6A9F7_9PSEU</name>
<dbReference type="InterPro" id="IPR023186">
    <property type="entry name" value="IUNH"/>
</dbReference>
<proteinExistence type="predicted"/>
<evidence type="ECO:0000313" key="5">
    <source>
        <dbReference type="Proteomes" id="UP001589693"/>
    </source>
</evidence>
<dbReference type="Gene3D" id="3.90.245.10">
    <property type="entry name" value="Ribonucleoside hydrolase-like"/>
    <property type="match status" value="1"/>
</dbReference>
<dbReference type="CDD" id="cd02647">
    <property type="entry name" value="nuc_hydro_TvIAG"/>
    <property type="match status" value="1"/>
</dbReference>
<gene>
    <name evidence="4" type="ORF">ACFFQA_31980</name>
</gene>